<name>A0ABR4JVA5_9EURO</name>
<keyword evidence="3" id="KW-0175">Coiled coil</keyword>
<dbReference type="Pfam" id="PF00170">
    <property type="entry name" value="bZIP_1"/>
    <property type="match status" value="1"/>
</dbReference>
<feature type="region of interest" description="Disordered" evidence="4">
    <location>
        <begin position="1"/>
        <end position="43"/>
    </location>
</feature>
<sequence length="146" mass="16374">MSSDEITSMWRAPPSPRHSIQASSGKAASGKTKKRQEQNRNAQRLYRQRKAQYVQGLLSHIDQINRTHTSLQNSCKALCQEIAGLQGQVEALKEQLEFWSRVEIVLLKTPQDDQAIASKRTGMGSGATGFAENYPPYPNFDYYIGS</sequence>
<dbReference type="Gene3D" id="1.20.5.170">
    <property type="match status" value="1"/>
</dbReference>
<evidence type="ECO:0000259" key="5">
    <source>
        <dbReference type="SMART" id="SM00338"/>
    </source>
</evidence>
<dbReference type="CDD" id="cd14688">
    <property type="entry name" value="bZIP_YAP"/>
    <property type="match status" value="1"/>
</dbReference>
<proteinExistence type="predicted"/>
<dbReference type="SUPFAM" id="SSF57959">
    <property type="entry name" value="Leucine zipper domain"/>
    <property type="match status" value="1"/>
</dbReference>
<dbReference type="Proteomes" id="UP001610446">
    <property type="component" value="Unassembled WGS sequence"/>
</dbReference>
<dbReference type="InterPro" id="IPR046347">
    <property type="entry name" value="bZIP_sf"/>
</dbReference>
<comment type="subcellular location">
    <subcellularLocation>
        <location evidence="1">Nucleus</location>
    </subcellularLocation>
</comment>
<reference evidence="6 7" key="1">
    <citation type="submission" date="2024-07" db="EMBL/GenBank/DDBJ databases">
        <title>Section-level genome sequencing and comparative genomics of Aspergillus sections Usti and Cavernicolus.</title>
        <authorList>
            <consortium name="Lawrence Berkeley National Laboratory"/>
            <person name="Nybo J.L."/>
            <person name="Vesth T.C."/>
            <person name="Theobald S."/>
            <person name="Frisvad J.C."/>
            <person name="Larsen T.O."/>
            <person name="Kjaerboelling I."/>
            <person name="Rothschild-Mancinelli K."/>
            <person name="Lyhne E.K."/>
            <person name="Kogle M.E."/>
            <person name="Barry K."/>
            <person name="Clum A."/>
            <person name="Na H."/>
            <person name="Ledsgaard L."/>
            <person name="Lin J."/>
            <person name="Lipzen A."/>
            <person name="Kuo A."/>
            <person name="Riley R."/>
            <person name="Mondo S."/>
            <person name="Labutti K."/>
            <person name="Haridas S."/>
            <person name="Pangalinan J."/>
            <person name="Salamov A.A."/>
            <person name="Simmons B.A."/>
            <person name="Magnuson J.K."/>
            <person name="Chen J."/>
            <person name="Drula E."/>
            <person name="Henrissat B."/>
            <person name="Wiebenga A."/>
            <person name="Lubbers R.J."/>
            <person name="Gomes A.C."/>
            <person name="Makela M.R."/>
            <person name="Stajich J."/>
            <person name="Grigoriev I.V."/>
            <person name="Mortensen U.H."/>
            <person name="De Vries R.P."/>
            <person name="Baker S.E."/>
            <person name="Andersen M.R."/>
        </authorList>
    </citation>
    <scope>NUCLEOTIDE SEQUENCE [LARGE SCALE GENOMIC DNA]</scope>
    <source>
        <strain evidence="6 7">CBS 123904</strain>
    </source>
</reference>
<dbReference type="SMART" id="SM00338">
    <property type="entry name" value="BRLZ"/>
    <property type="match status" value="1"/>
</dbReference>
<keyword evidence="2" id="KW-0539">Nucleus</keyword>
<organism evidence="6 7">
    <name type="scientific">Aspergillus pseudoustus</name>
    <dbReference type="NCBI Taxonomy" id="1810923"/>
    <lineage>
        <taxon>Eukaryota</taxon>
        <taxon>Fungi</taxon>
        <taxon>Dikarya</taxon>
        <taxon>Ascomycota</taxon>
        <taxon>Pezizomycotina</taxon>
        <taxon>Eurotiomycetes</taxon>
        <taxon>Eurotiomycetidae</taxon>
        <taxon>Eurotiales</taxon>
        <taxon>Aspergillaceae</taxon>
        <taxon>Aspergillus</taxon>
        <taxon>Aspergillus subgen. Nidulantes</taxon>
    </lineage>
</organism>
<evidence type="ECO:0000256" key="1">
    <source>
        <dbReference type="ARBA" id="ARBA00004123"/>
    </source>
</evidence>
<feature type="domain" description="BZIP" evidence="5">
    <location>
        <begin position="26"/>
        <end position="91"/>
    </location>
</feature>
<evidence type="ECO:0000313" key="7">
    <source>
        <dbReference type="Proteomes" id="UP001610446"/>
    </source>
</evidence>
<evidence type="ECO:0000313" key="6">
    <source>
        <dbReference type="EMBL" id="KAL2843919.1"/>
    </source>
</evidence>
<evidence type="ECO:0000256" key="2">
    <source>
        <dbReference type="ARBA" id="ARBA00023242"/>
    </source>
</evidence>
<gene>
    <name evidence="6" type="ORF">BJY01DRAFT_248382</name>
</gene>
<keyword evidence="7" id="KW-1185">Reference proteome</keyword>
<feature type="coiled-coil region" evidence="3">
    <location>
        <begin position="75"/>
        <end position="102"/>
    </location>
</feature>
<accession>A0ABR4JVA5</accession>
<comment type="caution">
    <text evidence="6">The sequence shown here is derived from an EMBL/GenBank/DDBJ whole genome shotgun (WGS) entry which is preliminary data.</text>
</comment>
<dbReference type="InterPro" id="IPR004827">
    <property type="entry name" value="bZIP"/>
</dbReference>
<dbReference type="EMBL" id="JBFXLU010000085">
    <property type="protein sequence ID" value="KAL2843919.1"/>
    <property type="molecule type" value="Genomic_DNA"/>
</dbReference>
<protein>
    <recommendedName>
        <fullName evidence="5">BZIP domain-containing protein</fullName>
    </recommendedName>
</protein>
<evidence type="ECO:0000256" key="4">
    <source>
        <dbReference type="SAM" id="MobiDB-lite"/>
    </source>
</evidence>
<evidence type="ECO:0000256" key="3">
    <source>
        <dbReference type="SAM" id="Coils"/>
    </source>
</evidence>
<dbReference type="InterPro" id="IPR050936">
    <property type="entry name" value="AP-1-like"/>
</dbReference>
<dbReference type="PANTHER" id="PTHR40621">
    <property type="entry name" value="TRANSCRIPTION FACTOR KAPC-RELATED"/>
    <property type="match status" value="1"/>
</dbReference>
<dbReference type="PANTHER" id="PTHR40621:SF6">
    <property type="entry name" value="AP-1-LIKE TRANSCRIPTION FACTOR YAP1-RELATED"/>
    <property type="match status" value="1"/>
</dbReference>